<feature type="compositionally biased region" description="Low complexity" evidence="2">
    <location>
        <begin position="205"/>
        <end position="216"/>
    </location>
</feature>
<dbReference type="InterPro" id="IPR001680">
    <property type="entry name" value="WD40_rpt"/>
</dbReference>
<dbReference type="Pfam" id="PF00400">
    <property type="entry name" value="WD40"/>
    <property type="match status" value="3"/>
</dbReference>
<dbReference type="Proteomes" id="UP000070544">
    <property type="component" value="Unassembled WGS sequence"/>
</dbReference>
<feature type="non-terminal residue" evidence="3">
    <location>
        <position position="1"/>
    </location>
</feature>
<dbReference type="PANTHER" id="PTHR32215">
    <property type="entry name" value="CILIA- AND FLAGELLA-ASSOCIATED PROTEIN 57"/>
    <property type="match status" value="1"/>
</dbReference>
<feature type="region of interest" description="Disordered" evidence="2">
    <location>
        <begin position="196"/>
        <end position="226"/>
    </location>
</feature>
<dbReference type="Gene3D" id="2.130.10.10">
    <property type="entry name" value="YVTN repeat-like/Quinoprotein amine dehydrogenase"/>
    <property type="match status" value="2"/>
</dbReference>
<dbReference type="OMA" id="PRWETNI"/>
<evidence type="ECO:0000256" key="2">
    <source>
        <dbReference type="SAM" id="MobiDB-lite"/>
    </source>
</evidence>
<dbReference type="SUPFAM" id="SSF50998">
    <property type="entry name" value="Quinoprotein alcohol dehydrogenase-like"/>
    <property type="match status" value="1"/>
</dbReference>
<organism evidence="3 4">
    <name type="scientific">Gonapodya prolifera (strain JEL478)</name>
    <name type="common">Monoblepharis prolifera</name>
    <dbReference type="NCBI Taxonomy" id="1344416"/>
    <lineage>
        <taxon>Eukaryota</taxon>
        <taxon>Fungi</taxon>
        <taxon>Fungi incertae sedis</taxon>
        <taxon>Chytridiomycota</taxon>
        <taxon>Chytridiomycota incertae sedis</taxon>
        <taxon>Monoblepharidomycetes</taxon>
        <taxon>Monoblepharidales</taxon>
        <taxon>Gonapodyaceae</taxon>
        <taxon>Gonapodya</taxon>
    </lineage>
</organism>
<dbReference type="SMART" id="SM00320">
    <property type="entry name" value="WD40"/>
    <property type="match status" value="7"/>
</dbReference>
<dbReference type="InterPro" id="IPR036322">
    <property type="entry name" value="WD40_repeat_dom_sf"/>
</dbReference>
<dbReference type="SUPFAM" id="SSF50978">
    <property type="entry name" value="WD40 repeat-like"/>
    <property type="match status" value="1"/>
</dbReference>
<evidence type="ECO:0000313" key="3">
    <source>
        <dbReference type="EMBL" id="KXS19851.1"/>
    </source>
</evidence>
<protein>
    <submittedName>
        <fullName evidence="3">WD40 repeat-like protein</fullName>
    </submittedName>
</protein>
<dbReference type="InterPro" id="IPR015943">
    <property type="entry name" value="WD40/YVTN_repeat-like_dom_sf"/>
</dbReference>
<evidence type="ECO:0000256" key="1">
    <source>
        <dbReference type="PROSITE-ProRule" id="PRU00221"/>
    </source>
</evidence>
<dbReference type="EMBL" id="KQ965737">
    <property type="protein sequence ID" value="KXS19851.1"/>
    <property type="molecule type" value="Genomic_DNA"/>
</dbReference>
<dbReference type="OrthoDB" id="10251741at2759"/>
<dbReference type="InterPro" id="IPR011047">
    <property type="entry name" value="Quinoprotein_ADH-like_sf"/>
</dbReference>
<keyword evidence="4" id="KW-1185">Reference proteome</keyword>
<dbReference type="PROSITE" id="PS50082">
    <property type="entry name" value="WD_REPEATS_2"/>
    <property type="match status" value="2"/>
</dbReference>
<gene>
    <name evidence="3" type="ORF">M427DRAFT_94885</name>
</gene>
<dbReference type="InterPro" id="IPR052993">
    <property type="entry name" value="CFA-57"/>
</dbReference>
<accession>A0A139ASY8</accession>
<dbReference type="PROSITE" id="PS50294">
    <property type="entry name" value="WD_REPEATS_REGION"/>
    <property type="match status" value="1"/>
</dbReference>
<dbReference type="PANTHER" id="PTHR32215:SF0">
    <property type="entry name" value="CILIA- AND FLAGELLA-ASSOCIATED PROTEIN 57"/>
    <property type="match status" value="1"/>
</dbReference>
<dbReference type="AlphaFoldDB" id="A0A139ASY8"/>
<feature type="repeat" description="WD" evidence="1">
    <location>
        <begin position="432"/>
        <end position="463"/>
    </location>
</feature>
<feature type="repeat" description="WD" evidence="1">
    <location>
        <begin position="561"/>
        <end position="602"/>
    </location>
</feature>
<evidence type="ECO:0000313" key="4">
    <source>
        <dbReference type="Proteomes" id="UP000070544"/>
    </source>
</evidence>
<proteinExistence type="predicted"/>
<sequence length="644" mass="70220">LYNAGSNLLILSHDTRAQRFVPLAGDGVSAMAASPNKRYLAVAERARGSAKPQISIYDVLSMRKRKVLVTPPHTQQTPPTREFVSLCFSPDSKYILAQASGPDWTLYYWAWEKSKVMASTRIVAPTHTNVVLPPSVTRVSFNPIDPSLVVASGQGVLRLLRYQEGQLRRIHEAIQPPHQNYITHCWITAPPPVATTAHPADRSLPSNAGGPSGSAAPPAPTGSPRAYLLLSTADPRLLLLDPADPDHPHRADLVLPTHPTTSLPLPVYALHPTARGILAGCSAGTKVLTCRLSPSPSQLDDAHLTPVMHSFHSLPITGLDTCVRKPLVATCSLDRSVRVWNYIEGTCEVAKVFAEEAFSIALHPSGLYVLVGFSDKLRMCCVLVDDVRVVREFTIRGCRECRFSTGGQFFAAVHGTTVQIFSTWTFDLLATLKGHSGKVRSLHWSSDDSKLVTAGIDGAVYEWALGGPKRDSESIVKSCNYTSAVLHPDGRSLFAVGSDRTLREIVESTVVREIESDVVYTQVAASHNGKMLFAGTAGGCVRAIKFPMAPGDTKSVEYAEHMAHAGAVSRMRVSHDDQYLFTAGEDGCVYVYKISDKEGRGKREREPIYADEVRGVSEGSTLMHNWLTVNKYCMLNVEDLSDEV</sequence>
<dbReference type="STRING" id="1344416.A0A139ASY8"/>
<name>A0A139ASY8_GONPJ</name>
<reference evidence="3 4" key="1">
    <citation type="journal article" date="2015" name="Genome Biol. Evol.">
        <title>Phylogenomic analyses indicate that early fungi evolved digesting cell walls of algal ancestors of land plants.</title>
        <authorList>
            <person name="Chang Y."/>
            <person name="Wang S."/>
            <person name="Sekimoto S."/>
            <person name="Aerts A.L."/>
            <person name="Choi C."/>
            <person name="Clum A."/>
            <person name="LaButti K.M."/>
            <person name="Lindquist E.A."/>
            <person name="Yee Ngan C."/>
            <person name="Ohm R.A."/>
            <person name="Salamov A.A."/>
            <person name="Grigoriev I.V."/>
            <person name="Spatafora J.W."/>
            <person name="Berbee M.L."/>
        </authorList>
    </citation>
    <scope>NUCLEOTIDE SEQUENCE [LARGE SCALE GENOMIC DNA]</scope>
    <source>
        <strain evidence="3 4">JEL478</strain>
    </source>
</reference>
<keyword evidence="1" id="KW-0853">WD repeat</keyword>